<dbReference type="Ensembl" id="ENSXCOT00000013010.1">
    <property type="protein sequence ID" value="ENSXCOP00000012854.1"/>
    <property type="gene ID" value="ENSXCOG00000009718.1"/>
</dbReference>
<organism evidence="1 2">
    <name type="scientific">Xiphophorus couchianus</name>
    <name type="common">Monterrey platyfish</name>
    <dbReference type="NCBI Taxonomy" id="32473"/>
    <lineage>
        <taxon>Eukaryota</taxon>
        <taxon>Metazoa</taxon>
        <taxon>Chordata</taxon>
        <taxon>Craniata</taxon>
        <taxon>Vertebrata</taxon>
        <taxon>Euteleostomi</taxon>
        <taxon>Actinopterygii</taxon>
        <taxon>Neopterygii</taxon>
        <taxon>Teleostei</taxon>
        <taxon>Neoteleostei</taxon>
        <taxon>Acanthomorphata</taxon>
        <taxon>Ovalentaria</taxon>
        <taxon>Atherinomorphae</taxon>
        <taxon>Cyprinodontiformes</taxon>
        <taxon>Poeciliidae</taxon>
        <taxon>Poeciliinae</taxon>
        <taxon>Xiphophorus</taxon>
    </lineage>
</organism>
<protein>
    <recommendedName>
        <fullName evidence="3">PLD phosphodiesterase domain-containing protein</fullName>
    </recommendedName>
</protein>
<keyword evidence="2" id="KW-1185">Reference proteome</keyword>
<name>A0A3B5LYI2_9TELE</name>
<dbReference type="AlphaFoldDB" id="A0A3B5LYI2"/>
<dbReference type="PANTHER" id="PTHR10185:SF16">
    <property type="entry name" value="5'-3' EXONUCLEASE PLD3"/>
    <property type="match status" value="1"/>
</dbReference>
<accession>A0A3B5LYI2</accession>
<evidence type="ECO:0008006" key="3">
    <source>
        <dbReference type="Google" id="ProtNLM"/>
    </source>
</evidence>
<dbReference type="InterPro" id="IPR050874">
    <property type="entry name" value="Diverse_PLD-related"/>
</dbReference>
<dbReference type="PANTHER" id="PTHR10185">
    <property type="entry name" value="PHOSPHOLIPASE D - RELATED"/>
    <property type="match status" value="1"/>
</dbReference>
<dbReference type="GeneTree" id="ENSGT00950000183059"/>
<dbReference type="SUPFAM" id="SSF56024">
    <property type="entry name" value="Phospholipase D/nuclease"/>
    <property type="match status" value="1"/>
</dbReference>
<dbReference type="STRING" id="32473.ENSXCOP00000012854"/>
<reference evidence="1" key="2">
    <citation type="submission" date="2025-09" db="UniProtKB">
        <authorList>
            <consortium name="Ensembl"/>
        </authorList>
    </citation>
    <scope>IDENTIFICATION</scope>
</reference>
<evidence type="ECO:0000313" key="2">
    <source>
        <dbReference type="Proteomes" id="UP000261380"/>
    </source>
</evidence>
<reference evidence="1" key="1">
    <citation type="submission" date="2025-08" db="UniProtKB">
        <authorList>
            <consortium name="Ensembl"/>
        </authorList>
    </citation>
    <scope>IDENTIFICATION</scope>
</reference>
<evidence type="ECO:0000313" key="1">
    <source>
        <dbReference type="Ensembl" id="ENSXCOP00000012854.1"/>
    </source>
</evidence>
<dbReference type="Proteomes" id="UP000261380">
    <property type="component" value="Unplaced"/>
</dbReference>
<proteinExistence type="predicted"/>
<dbReference type="Gene3D" id="3.30.870.10">
    <property type="entry name" value="Endonuclease Chain A"/>
    <property type="match status" value="1"/>
</dbReference>
<sequence length="72" mass="7765">MVTDKVAYIGTSNWSGDYFLNTAGSALVVNQTDSPDPTVQSQLKTVFERDWNSAYSAPIRHGQLLTPGSGCV</sequence>